<dbReference type="PANTHER" id="PTHR43172:SF2">
    <property type="entry name" value="ADENYLOSUCCINATE LYASE C-TERMINAL DOMAIN-CONTAINING PROTEIN"/>
    <property type="match status" value="1"/>
</dbReference>
<dbReference type="Proteomes" id="UP000198953">
    <property type="component" value="Unassembled WGS sequence"/>
</dbReference>
<comment type="similarity">
    <text evidence="2">Belongs to the class-II fumarase/aspartase family.</text>
</comment>
<dbReference type="AlphaFoldDB" id="A0A1H7KMU9"/>
<dbReference type="GO" id="GO:0016829">
    <property type="term" value="F:lyase activity"/>
    <property type="evidence" value="ECO:0007669"/>
    <property type="project" value="UniProtKB-KW"/>
</dbReference>
<feature type="region of interest" description="Disordered" evidence="3">
    <location>
        <begin position="226"/>
        <end position="262"/>
    </location>
</feature>
<evidence type="ECO:0000256" key="3">
    <source>
        <dbReference type="SAM" id="MobiDB-lite"/>
    </source>
</evidence>
<dbReference type="EMBL" id="FOBF01000003">
    <property type="protein sequence ID" value="SEK88161.1"/>
    <property type="molecule type" value="Genomic_DNA"/>
</dbReference>
<feature type="domain" description="Fumarate lyase N-terminal" evidence="4">
    <location>
        <begin position="266"/>
        <end position="357"/>
    </location>
</feature>
<dbReference type="Gene3D" id="1.10.275.10">
    <property type="entry name" value="Fumarase/aspartase (N-terminal domain)"/>
    <property type="match status" value="1"/>
</dbReference>
<organism evidence="5 6">
    <name type="scientific">Nonomuraea pusilla</name>
    <dbReference type="NCBI Taxonomy" id="46177"/>
    <lineage>
        <taxon>Bacteria</taxon>
        <taxon>Bacillati</taxon>
        <taxon>Actinomycetota</taxon>
        <taxon>Actinomycetes</taxon>
        <taxon>Streptosporangiales</taxon>
        <taxon>Streptosporangiaceae</taxon>
        <taxon>Nonomuraea</taxon>
    </lineage>
</organism>
<proteinExistence type="inferred from homology"/>
<evidence type="ECO:0000259" key="4">
    <source>
        <dbReference type="Pfam" id="PF00206"/>
    </source>
</evidence>
<evidence type="ECO:0000256" key="2">
    <source>
        <dbReference type="ARBA" id="ARBA00034772"/>
    </source>
</evidence>
<dbReference type="PANTHER" id="PTHR43172">
    <property type="entry name" value="ADENYLOSUCCINATE LYASE"/>
    <property type="match status" value="1"/>
</dbReference>
<evidence type="ECO:0000256" key="1">
    <source>
        <dbReference type="ARBA" id="ARBA00023239"/>
    </source>
</evidence>
<dbReference type="PRINTS" id="PR00149">
    <property type="entry name" value="FUMRATELYASE"/>
</dbReference>
<sequence length="478" mass="48826">MTSDGTGAGGVGGGSGPGFDAGLGGGSDGGLLAPVRAGTRAERATSDAAWLRAMLDAEAALARAQARLGLIPAEDAAAIDRAASALVLDPAELAGRARETATPVVPLVAELRAAVPRAVAASVHRGATSQDVMDTAAMLVARRTLDVIGEDLAAAMREAARLAETHRGTVMAARTLGQQAVPTTFGLKAAGWLAGLLRARDRLRALRLPAQLGGAAGTLAAFAEHATRRHAGERSGARESREPGAGRRPCPPEGREPGTGEHSGVATALRLVAAYAEELGLPAPAAPWHAERSAVAELGAALAETARALGKPATDVVLLAQTEVGEVAESTAGSSSAMPQKRNPALSVLVRAAALQVPAYTQLLGQTGGHERAAGAWQAEWLPLREALRLTGGAAQTTAELLAGLRIFPERMRANAALTGGRLLAERLSAHLGREALERALAADGPLDVPAGLLEPEAYLGAAPELVDRILATYREQP</sequence>
<feature type="domain" description="Fumarate lyase N-terminal" evidence="4">
    <location>
        <begin position="41"/>
        <end position="225"/>
    </location>
</feature>
<evidence type="ECO:0000313" key="6">
    <source>
        <dbReference type="Proteomes" id="UP000198953"/>
    </source>
</evidence>
<dbReference type="GO" id="GO:0016853">
    <property type="term" value="F:isomerase activity"/>
    <property type="evidence" value="ECO:0007669"/>
    <property type="project" value="UniProtKB-KW"/>
</dbReference>
<keyword evidence="6" id="KW-1185">Reference proteome</keyword>
<dbReference type="Gene3D" id="1.20.200.10">
    <property type="entry name" value="Fumarase/aspartase (Central domain)"/>
    <property type="match status" value="1"/>
</dbReference>
<protein>
    <submittedName>
        <fullName evidence="5">3-carboxy-cis,cis-muconate cycloisomerase</fullName>
    </submittedName>
</protein>
<dbReference type="InterPro" id="IPR000362">
    <property type="entry name" value="Fumarate_lyase_fam"/>
</dbReference>
<evidence type="ECO:0000313" key="5">
    <source>
        <dbReference type="EMBL" id="SEK88161.1"/>
    </source>
</evidence>
<dbReference type="RefSeq" id="WP_256256803.1">
    <property type="nucleotide sequence ID" value="NZ_FOBF01000003.1"/>
</dbReference>
<feature type="compositionally biased region" description="Basic and acidic residues" evidence="3">
    <location>
        <begin position="230"/>
        <end position="245"/>
    </location>
</feature>
<dbReference type="STRING" id="46177.SAMN05660976_01310"/>
<reference evidence="5 6" key="1">
    <citation type="submission" date="2016-10" db="EMBL/GenBank/DDBJ databases">
        <authorList>
            <person name="de Groot N.N."/>
        </authorList>
    </citation>
    <scope>NUCLEOTIDE SEQUENCE [LARGE SCALE GENOMIC DNA]</scope>
    <source>
        <strain evidence="5 6">DSM 43357</strain>
    </source>
</reference>
<keyword evidence="5" id="KW-0413">Isomerase</keyword>
<dbReference type="Pfam" id="PF00206">
    <property type="entry name" value="Lyase_1"/>
    <property type="match status" value="2"/>
</dbReference>
<feature type="region of interest" description="Disordered" evidence="3">
    <location>
        <begin position="1"/>
        <end position="20"/>
    </location>
</feature>
<name>A0A1H7KMU9_9ACTN</name>
<dbReference type="InterPro" id="IPR022761">
    <property type="entry name" value="Fumarate_lyase_N"/>
</dbReference>
<dbReference type="SUPFAM" id="SSF48557">
    <property type="entry name" value="L-aspartase-like"/>
    <property type="match status" value="1"/>
</dbReference>
<keyword evidence="1" id="KW-0456">Lyase</keyword>
<dbReference type="InterPro" id="IPR024083">
    <property type="entry name" value="Fumarase/histidase_N"/>
</dbReference>
<accession>A0A1H7KMU9</accession>
<gene>
    <name evidence="5" type="ORF">SAMN05660976_01310</name>
</gene>
<dbReference type="InterPro" id="IPR008948">
    <property type="entry name" value="L-Aspartase-like"/>
</dbReference>